<dbReference type="RefSeq" id="WP_096674729.1">
    <property type="nucleotide sequence ID" value="NZ_OANS01000005.1"/>
</dbReference>
<proteinExistence type="predicted"/>
<keyword evidence="2" id="KW-1185">Reference proteome</keyword>
<evidence type="ECO:0000313" key="1">
    <source>
        <dbReference type="EMBL" id="SNX29559.1"/>
    </source>
</evidence>
<dbReference type="EMBL" id="OANS01000005">
    <property type="protein sequence ID" value="SNX29559.1"/>
    <property type="molecule type" value="Genomic_DNA"/>
</dbReference>
<gene>
    <name evidence="1" type="ORF">SAMN06295945_1939</name>
</gene>
<dbReference type="AlphaFoldDB" id="A0A240E2B0"/>
<protein>
    <submittedName>
        <fullName evidence="1">Uncharacterized protein</fullName>
    </submittedName>
</protein>
<reference evidence="2" key="1">
    <citation type="submission" date="2017-08" db="EMBL/GenBank/DDBJ databases">
        <authorList>
            <person name="Varghese N."/>
            <person name="Submissions S."/>
        </authorList>
    </citation>
    <scope>NUCLEOTIDE SEQUENCE [LARGE SCALE GENOMIC DNA]</scope>
    <source>
        <strain evidence="2">AP-Melu-1000-B4</strain>
    </source>
</reference>
<dbReference type="Proteomes" id="UP000218069">
    <property type="component" value="Unassembled WGS sequence"/>
</dbReference>
<organism evidence="1 2">
    <name type="scientific">Polynucleobacter meluiroseus</name>
    <dbReference type="NCBI Taxonomy" id="1938814"/>
    <lineage>
        <taxon>Bacteria</taxon>
        <taxon>Pseudomonadati</taxon>
        <taxon>Pseudomonadota</taxon>
        <taxon>Betaproteobacteria</taxon>
        <taxon>Burkholderiales</taxon>
        <taxon>Burkholderiaceae</taxon>
        <taxon>Polynucleobacter</taxon>
    </lineage>
</organism>
<sequence length="109" mass="12842">MNSPTQIRTLFQILKSASGSKYKDHQLLQYANSLFELFDDDFDDGYQYKPSFDDPSIRDVYYAMSMSRYEMFNQEKELLKSVYESESDDFLTSKSWKSPFNFVGAMNEC</sequence>
<evidence type="ECO:0000313" key="2">
    <source>
        <dbReference type="Proteomes" id="UP000218069"/>
    </source>
</evidence>
<name>A0A240E2B0_9BURK</name>
<accession>A0A240E2B0</accession>
<dbReference type="OrthoDB" id="9971273at2"/>